<dbReference type="Pfam" id="PF15978">
    <property type="entry name" value="TnsD"/>
    <property type="match status" value="1"/>
</dbReference>
<feature type="domain" description="Transposon Tn7 transposition protein TnsD C-terminal" evidence="2">
    <location>
        <begin position="254"/>
        <end position="450"/>
    </location>
</feature>
<sequence length="454" mass="50258">MTVVNGLLFILYPWQPQLMQTALMSGALPAKLAVFPEPYPGELLHSMMARYRFYTGQSHCTVSDELFGQSHRSNPVDLPFRLADLALRLPRRVGLDGDMLLDRHTLFPYYSAFLDAEYLSEARVAALGSSGLVGNRVGKGIKPIPPIKFLRFCRKCLQDAREKGRDPHWLRAHQLPIMTFCTIHDEPLRNSNCRVSTSMRLDVPSSRSCPADAPLVLPKHAAWDLLKRLSLDAVSLLEGTYPFDIGSDGHMGLRTAFAEKGLVRTGGDLDWPSIADSTADLIDGLAPAFPAIRALSRKEGGWLAYALNPKRRTSTDAVLLAGLLLEGICPRPVSVVVTTSTQGPWRCENPLAAHHGEAIVTEVVRTEKVYHRGKGEFRHLRCACGYEYSIVTREDGSSTKPFRLRFGPSLARFILETSLAGVPFWKAAKTAKSDPASLKRIIAEEGIPHHWDIA</sequence>
<dbReference type="InterPro" id="IPR009492">
    <property type="entry name" value="TniQ"/>
</dbReference>
<reference evidence="4" key="1">
    <citation type="journal article" date="2019" name="Int. J. Syst. Evol. Microbiol.">
        <title>The Global Catalogue of Microorganisms (GCM) 10K type strain sequencing project: providing services to taxonomists for standard genome sequencing and annotation.</title>
        <authorList>
            <consortium name="The Broad Institute Genomics Platform"/>
            <consortium name="The Broad Institute Genome Sequencing Center for Infectious Disease"/>
            <person name="Wu L."/>
            <person name="Ma J."/>
        </authorList>
    </citation>
    <scope>NUCLEOTIDE SEQUENCE [LARGE SCALE GENOMIC DNA]</scope>
    <source>
        <strain evidence="4">Q85</strain>
    </source>
</reference>
<dbReference type="InterPro" id="IPR032750">
    <property type="entry name" value="TnsD_C"/>
</dbReference>
<dbReference type="Proteomes" id="UP001597283">
    <property type="component" value="Unassembled WGS sequence"/>
</dbReference>
<dbReference type="Pfam" id="PF06527">
    <property type="entry name" value="TniQ"/>
    <property type="match status" value="1"/>
</dbReference>
<evidence type="ECO:0000259" key="2">
    <source>
        <dbReference type="Pfam" id="PF15978"/>
    </source>
</evidence>
<evidence type="ECO:0000313" key="4">
    <source>
        <dbReference type="Proteomes" id="UP001597283"/>
    </source>
</evidence>
<name>A0ABW4N9J7_9SPHN</name>
<feature type="domain" description="TniQ" evidence="1">
    <location>
        <begin position="34"/>
        <end position="187"/>
    </location>
</feature>
<evidence type="ECO:0000259" key="1">
    <source>
        <dbReference type="Pfam" id="PF06527"/>
    </source>
</evidence>
<gene>
    <name evidence="3" type="ORF">ACFSC3_02835</name>
</gene>
<organism evidence="3 4">
    <name type="scientific">Sphingomonas floccifaciens</name>
    <dbReference type="NCBI Taxonomy" id="1844115"/>
    <lineage>
        <taxon>Bacteria</taxon>
        <taxon>Pseudomonadati</taxon>
        <taxon>Pseudomonadota</taxon>
        <taxon>Alphaproteobacteria</taxon>
        <taxon>Sphingomonadales</taxon>
        <taxon>Sphingomonadaceae</taxon>
        <taxon>Sphingomonas</taxon>
    </lineage>
</organism>
<protein>
    <submittedName>
        <fullName evidence="3">TnsD family Tn7-like transposition protein</fullName>
    </submittedName>
</protein>
<proteinExistence type="predicted"/>
<keyword evidence="4" id="KW-1185">Reference proteome</keyword>
<accession>A0ABW4N9J7</accession>
<evidence type="ECO:0000313" key="3">
    <source>
        <dbReference type="EMBL" id="MFD1786501.1"/>
    </source>
</evidence>
<dbReference type="EMBL" id="JBHUFC010000001">
    <property type="protein sequence ID" value="MFD1786501.1"/>
    <property type="molecule type" value="Genomic_DNA"/>
</dbReference>
<comment type="caution">
    <text evidence="3">The sequence shown here is derived from an EMBL/GenBank/DDBJ whole genome shotgun (WGS) entry which is preliminary data.</text>
</comment>